<name>A0A6A6HW94_9PLEO</name>
<feature type="compositionally biased region" description="Basic and acidic residues" evidence="1">
    <location>
        <begin position="67"/>
        <end position="82"/>
    </location>
</feature>
<feature type="compositionally biased region" description="Polar residues" evidence="1">
    <location>
        <begin position="43"/>
        <end position="52"/>
    </location>
</feature>
<sequence>MARLSAENFRSPETPQSTRKSSRFKDLFKGGSSRMSLSPGSSNESPKTSPRGSENLKPGFKKVGLHPSERVVSDEGERKKESLSASLARQEEELKDVSVPHGLDTALQASEVKSPQGLAKPVVEESLPTAKDEQSNDIVPDEIAKALKTSEENNEGTKDTQVQEVVPDTAGALPIGEDAAAASIYGTAIANPTPGTQSVLEEDYATATDNEDTESTIQAPKSDEKNNGTLEDTRLLASAIAHGIPLSARMPPSDTKIGTFYILDPKVAANCYRALAFTYLTVFFSAALGGPKTFFLVAWRIGVVLLAYELMRRKFNWKDSLATDVVLAPVQDGLEEAQQVVQEVVQMLCNMLTPIIVATIQVAVEEYEISRSG</sequence>
<dbReference type="OrthoDB" id="3797732at2759"/>
<dbReference type="Proteomes" id="UP000800094">
    <property type="component" value="Unassembled WGS sequence"/>
</dbReference>
<feature type="compositionally biased region" description="Low complexity" evidence="1">
    <location>
        <begin position="30"/>
        <end position="42"/>
    </location>
</feature>
<protein>
    <recommendedName>
        <fullName evidence="4">Reticulon domain-containing protein</fullName>
    </recommendedName>
</protein>
<feature type="region of interest" description="Disordered" evidence="1">
    <location>
        <begin position="204"/>
        <end position="228"/>
    </location>
</feature>
<feature type="compositionally biased region" description="Basic and acidic residues" evidence="1">
    <location>
        <begin position="89"/>
        <end position="98"/>
    </location>
</feature>
<evidence type="ECO:0000256" key="1">
    <source>
        <dbReference type="SAM" id="MobiDB-lite"/>
    </source>
</evidence>
<keyword evidence="3" id="KW-1185">Reference proteome</keyword>
<evidence type="ECO:0000313" key="2">
    <source>
        <dbReference type="EMBL" id="KAF2242189.1"/>
    </source>
</evidence>
<dbReference type="RefSeq" id="XP_033677193.1">
    <property type="nucleotide sequence ID" value="XM_033834073.1"/>
</dbReference>
<evidence type="ECO:0000313" key="3">
    <source>
        <dbReference type="Proteomes" id="UP000800094"/>
    </source>
</evidence>
<dbReference type="EMBL" id="ML987208">
    <property type="protein sequence ID" value="KAF2242189.1"/>
    <property type="molecule type" value="Genomic_DNA"/>
</dbReference>
<dbReference type="GeneID" id="54587403"/>
<gene>
    <name evidence="2" type="ORF">BU26DRAFT_570878</name>
</gene>
<dbReference type="AlphaFoldDB" id="A0A6A6HW94"/>
<feature type="compositionally biased region" description="Acidic residues" evidence="1">
    <location>
        <begin position="204"/>
        <end position="214"/>
    </location>
</feature>
<organism evidence="2 3">
    <name type="scientific">Trematosphaeria pertusa</name>
    <dbReference type="NCBI Taxonomy" id="390896"/>
    <lineage>
        <taxon>Eukaryota</taxon>
        <taxon>Fungi</taxon>
        <taxon>Dikarya</taxon>
        <taxon>Ascomycota</taxon>
        <taxon>Pezizomycotina</taxon>
        <taxon>Dothideomycetes</taxon>
        <taxon>Pleosporomycetidae</taxon>
        <taxon>Pleosporales</taxon>
        <taxon>Massarineae</taxon>
        <taxon>Trematosphaeriaceae</taxon>
        <taxon>Trematosphaeria</taxon>
    </lineage>
</organism>
<reference evidence="2" key="1">
    <citation type="journal article" date="2020" name="Stud. Mycol.">
        <title>101 Dothideomycetes genomes: a test case for predicting lifestyles and emergence of pathogens.</title>
        <authorList>
            <person name="Haridas S."/>
            <person name="Albert R."/>
            <person name="Binder M."/>
            <person name="Bloem J."/>
            <person name="Labutti K."/>
            <person name="Salamov A."/>
            <person name="Andreopoulos B."/>
            <person name="Baker S."/>
            <person name="Barry K."/>
            <person name="Bills G."/>
            <person name="Bluhm B."/>
            <person name="Cannon C."/>
            <person name="Castanera R."/>
            <person name="Culley D."/>
            <person name="Daum C."/>
            <person name="Ezra D."/>
            <person name="Gonzalez J."/>
            <person name="Henrissat B."/>
            <person name="Kuo A."/>
            <person name="Liang C."/>
            <person name="Lipzen A."/>
            <person name="Lutzoni F."/>
            <person name="Magnuson J."/>
            <person name="Mondo S."/>
            <person name="Nolan M."/>
            <person name="Ohm R."/>
            <person name="Pangilinan J."/>
            <person name="Park H.-J."/>
            <person name="Ramirez L."/>
            <person name="Alfaro M."/>
            <person name="Sun H."/>
            <person name="Tritt A."/>
            <person name="Yoshinaga Y."/>
            <person name="Zwiers L.-H."/>
            <person name="Turgeon B."/>
            <person name="Goodwin S."/>
            <person name="Spatafora J."/>
            <person name="Crous P."/>
            <person name="Grigoriev I."/>
        </authorList>
    </citation>
    <scope>NUCLEOTIDE SEQUENCE</scope>
    <source>
        <strain evidence="2">CBS 122368</strain>
    </source>
</reference>
<evidence type="ECO:0008006" key="4">
    <source>
        <dbReference type="Google" id="ProtNLM"/>
    </source>
</evidence>
<accession>A0A6A6HW94</accession>
<proteinExistence type="predicted"/>
<feature type="region of interest" description="Disordered" evidence="1">
    <location>
        <begin position="1"/>
        <end position="144"/>
    </location>
</feature>